<evidence type="ECO:0000313" key="1">
    <source>
        <dbReference type="EMBL" id="JAG03837.1"/>
    </source>
</evidence>
<gene>
    <name evidence="1" type="primary">dnaE2</name>
    <name evidence="1" type="ORF">CM83_103023</name>
</gene>
<name>A0A0A9W5W7_LYGHE</name>
<dbReference type="AlphaFoldDB" id="A0A0A9W5W7"/>
<reference evidence="1" key="2">
    <citation type="submission" date="2014-07" db="EMBL/GenBank/DDBJ databases">
        <authorList>
            <person name="Hull J."/>
        </authorList>
    </citation>
    <scope>NUCLEOTIDE SEQUENCE</scope>
</reference>
<organism evidence="1">
    <name type="scientific">Lygus hesperus</name>
    <name type="common">Western plant bug</name>
    <dbReference type="NCBI Taxonomy" id="30085"/>
    <lineage>
        <taxon>Eukaryota</taxon>
        <taxon>Metazoa</taxon>
        <taxon>Ecdysozoa</taxon>
        <taxon>Arthropoda</taxon>
        <taxon>Hexapoda</taxon>
        <taxon>Insecta</taxon>
        <taxon>Pterygota</taxon>
        <taxon>Neoptera</taxon>
        <taxon>Paraneoptera</taxon>
        <taxon>Hemiptera</taxon>
        <taxon>Heteroptera</taxon>
        <taxon>Panheteroptera</taxon>
        <taxon>Cimicomorpha</taxon>
        <taxon>Miridae</taxon>
        <taxon>Mirini</taxon>
        <taxon>Lygus</taxon>
    </lineage>
</organism>
<sequence length="112" mass="12589">FCASKVLFGSRDMASGMGDLGSIEKLTNAISFPVWKLQTTVLFKSLMVYNVVSGKDPKPKKEELDEKKHADWSKKDADAQRIIVTTVDKTLLGLILNCDTAHVMYERLCNFF</sequence>
<accession>A0A0A9W5W7</accession>
<proteinExistence type="predicted"/>
<reference evidence="1" key="1">
    <citation type="journal article" date="2014" name="PLoS ONE">
        <title>Transcriptome-Based Identification of ABC Transporters in the Western Tarnished Plant Bug Lygus hesperus.</title>
        <authorList>
            <person name="Hull J.J."/>
            <person name="Chaney K."/>
            <person name="Geib S.M."/>
            <person name="Fabrick J.A."/>
            <person name="Brent C.S."/>
            <person name="Walsh D."/>
            <person name="Lavine L.C."/>
        </authorList>
    </citation>
    <scope>NUCLEOTIDE SEQUENCE</scope>
</reference>
<protein>
    <submittedName>
        <fullName evidence="1">Error-prone DNA polymerase</fullName>
    </submittedName>
</protein>
<feature type="non-terminal residue" evidence="1">
    <location>
        <position position="1"/>
    </location>
</feature>
<dbReference type="Pfam" id="PF14223">
    <property type="entry name" value="Retrotran_gag_2"/>
    <property type="match status" value="1"/>
</dbReference>
<dbReference type="EMBL" id="GBHO01039767">
    <property type="protein sequence ID" value="JAG03837.1"/>
    <property type="molecule type" value="Transcribed_RNA"/>
</dbReference>